<dbReference type="Pfam" id="PF02080">
    <property type="entry name" value="TrkA_C"/>
    <property type="match status" value="1"/>
</dbReference>
<dbReference type="InterPro" id="IPR051679">
    <property type="entry name" value="DASS-Related_Transporters"/>
</dbReference>
<dbReference type="EMBL" id="JAHCVK010000011">
    <property type="protein sequence ID" value="MBT0654512.1"/>
    <property type="molecule type" value="Genomic_DNA"/>
</dbReference>
<name>A0ABS5SI65_9BACT</name>
<dbReference type="Pfam" id="PF03600">
    <property type="entry name" value="CitMHS"/>
    <property type="match status" value="1"/>
</dbReference>
<gene>
    <name evidence="9" type="ORF">KI810_15785</name>
</gene>
<feature type="domain" description="RCK C-terminal" evidence="8">
    <location>
        <begin position="208"/>
        <end position="292"/>
    </location>
</feature>
<protein>
    <submittedName>
        <fullName evidence="9">Anion permease</fullName>
    </submittedName>
</protein>
<feature type="transmembrane region" description="Helical" evidence="7">
    <location>
        <begin position="28"/>
        <end position="46"/>
    </location>
</feature>
<dbReference type="PROSITE" id="PS51202">
    <property type="entry name" value="RCK_C"/>
    <property type="match status" value="2"/>
</dbReference>
<organism evidence="9 10">
    <name type="scientific">Geomobilimonas luticola</name>
    <dbReference type="NCBI Taxonomy" id="1114878"/>
    <lineage>
        <taxon>Bacteria</taxon>
        <taxon>Pseudomonadati</taxon>
        <taxon>Thermodesulfobacteriota</taxon>
        <taxon>Desulfuromonadia</taxon>
        <taxon>Geobacterales</taxon>
        <taxon>Geobacteraceae</taxon>
        <taxon>Geomobilimonas</taxon>
    </lineage>
</organism>
<dbReference type="PANTHER" id="PTHR43652:SF2">
    <property type="entry name" value="BASIC AMINO ACID ANTIPORTER YFCC-RELATED"/>
    <property type="match status" value="1"/>
</dbReference>
<reference evidence="9 10" key="1">
    <citation type="submission" date="2021-05" db="EMBL/GenBank/DDBJ databases">
        <title>The draft genome of Geobacter luticola JCM 17780.</title>
        <authorList>
            <person name="Xu Z."/>
            <person name="Masuda Y."/>
            <person name="Itoh H."/>
            <person name="Senoo K."/>
        </authorList>
    </citation>
    <scope>NUCLEOTIDE SEQUENCE [LARGE SCALE GENOMIC DNA]</scope>
    <source>
        <strain evidence="9 10">JCM 17780</strain>
    </source>
</reference>
<evidence type="ECO:0000256" key="6">
    <source>
        <dbReference type="ARBA" id="ARBA00023136"/>
    </source>
</evidence>
<feature type="transmembrane region" description="Helical" evidence="7">
    <location>
        <begin position="52"/>
        <end position="71"/>
    </location>
</feature>
<evidence type="ECO:0000256" key="5">
    <source>
        <dbReference type="ARBA" id="ARBA00022989"/>
    </source>
</evidence>
<dbReference type="SUPFAM" id="SSF116726">
    <property type="entry name" value="TrkA C-terminal domain-like"/>
    <property type="match status" value="2"/>
</dbReference>
<keyword evidence="10" id="KW-1185">Reference proteome</keyword>
<evidence type="ECO:0000256" key="3">
    <source>
        <dbReference type="ARBA" id="ARBA00022692"/>
    </source>
</evidence>
<feature type="domain" description="RCK C-terminal" evidence="8">
    <location>
        <begin position="296"/>
        <end position="380"/>
    </location>
</feature>
<dbReference type="PANTHER" id="PTHR43652">
    <property type="entry name" value="BASIC AMINO ACID ANTIPORTER YFCC-RELATED"/>
    <property type="match status" value="1"/>
</dbReference>
<feature type="transmembrane region" description="Helical" evidence="7">
    <location>
        <begin position="6"/>
        <end position="21"/>
    </location>
</feature>
<keyword evidence="5 7" id="KW-1133">Transmembrane helix</keyword>
<dbReference type="Gene3D" id="3.30.70.1450">
    <property type="entry name" value="Regulator of K+ conductance, C-terminal domain"/>
    <property type="match status" value="2"/>
</dbReference>
<feature type="transmembrane region" description="Helical" evidence="7">
    <location>
        <begin position="528"/>
        <end position="546"/>
    </location>
</feature>
<dbReference type="Proteomes" id="UP000756860">
    <property type="component" value="Unassembled WGS sequence"/>
</dbReference>
<keyword evidence="2" id="KW-0813">Transport</keyword>
<evidence type="ECO:0000313" key="9">
    <source>
        <dbReference type="EMBL" id="MBT0654512.1"/>
    </source>
</evidence>
<evidence type="ECO:0000259" key="8">
    <source>
        <dbReference type="PROSITE" id="PS51202"/>
    </source>
</evidence>
<dbReference type="InterPro" id="IPR006037">
    <property type="entry name" value="RCK_C"/>
</dbReference>
<feature type="transmembrane region" description="Helical" evidence="7">
    <location>
        <begin position="83"/>
        <end position="102"/>
    </location>
</feature>
<feature type="transmembrane region" description="Helical" evidence="7">
    <location>
        <begin position="442"/>
        <end position="461"/>
    </location>
</feature>
<comment type="subcellular location">
    <subcellularLocation>
        <location evidence="1">Membrane</location>
        <topology evidence="1">Multi-pass membrane protein</topology>
    </subcellularLocation>
</comment>
<dbReference type="RefSeq" id="WP_214176520.1">
    <property type="nucleotide sequence ID" value="NZ_JAHCVK010000011.1"/>
</dbReference>
<keyword evidence="6 7" id="KW-0472">Membrane</keyword>
<dbReference type="InterPro" id="IPR004680">
    <property type="entry name" value="Cit_transptr-like_dom"/>
</dbReference>
<sequence>MTVEIIIVLGLVASAVILFATERLPVDLTALVLMATMLLSGIITPQEAVSGFSNPATITVGAMFVLSAGLFKTGAVNLLGTIMTRLGAVSFWLVLAVMMLTVGVLSAFINNTAAVAIFLPIALGVARDTGTAAGRLLMPLSFASMFGGVCTLIGTSTNILVSSIAGRHGLEPFGMFEMTGLGLIFFGAGSAYMFLIGVRLIPARKGEEDLRKLFGIGDYLTEIILEPEARSVGKVLAESPLLRDLSIRSVEVFRNGRLIEEPGDRIVLQAGDHLKVRCDLENFHKLKDRRGISLRHETGRKAGEDAVLVEAVVARGSTLDGRSLRQARFRSRYGLSALAVRHRGQVMRDDLDTMPLRAGDVLLFEVEENHLDQLWEDKTFVLVSQVGLPVFRKSRMATAVTIVAAVVAAAATGIVPIVAGAIVGCILMVLTRCLTREEAYGAINWQVIFLLGGVITLGTALEKSGAAMLLAGYLVETVGNLGPVALVSAFYLATSLFTEMMSNNATAAMLAPIAIATAESYGVDSRPLLMAIAFAASASFMTPVGYQTNTLIYGPGQFRYADFLRVGTPLNILFWVLATIFIPRFWPF</sequence>
<feature type="transmembrane region" description="Helical" evidence="7">
    <location>
        <begin position="108"/>
        <end position="126"/>
    </location>
</feature>
<keyword evidence="3 7" id="KW-0812">Transmembrane</keyword>
<keyword evidence="4" id="KW-0677">Repeat</keyword>
<comment type="caution">
    <text evidence="9">The sequence shown here is derived from an EMBL/GenBank/DDBJ whole genome shotgun (WGS) entry which is preliminary data.</text>
</comment>
<feature type="transmembrane region" description="Helical" evidence="7">
    <location>
        <begin position="138"/>
        <end position="161"/>
    </location>
</feature>
<evidence type="ECO:0000256" key="7">
    <source>
        <dbReference type="SAM" id="Phobius"/>
    </source>
</evidence>
<evidence type="ECO:0000313" key="10">
    <source>
        <dbReference type="Proteomes" id="UP000756860"/>
    </source>
</evidence>
<evidence type="ECO:0000256" key="1">
    <source>
        <dbReference type="ARBA" id="ARBA00004141"/>
    </source>
</evidence>
<feature type="transmembrane region" description="Helical" evidence="7">
    <location>
        <begin position="181"/>
        <end position="202"/>
    </location>
</feature>
<dbReference type="InterPro" id="IPR036721">
    <property type="entry name" value="RCK_C_sf"/>
</dbReference>
<feature type="transmembrane region" description="Helical" evidence="7">
    <location>
        <begin position="473"/>
        <end position="493"/>
    </location>
</feature>
<evidence type="ECO:0000256" key="2">
    <source>
        <dbReference type="ARBA" id="ARBA00022448"/>
    </source>
</evidence>
<evidence type="ECO:0000256" key="4">
    <source>
        <dbReference type="ARBA" id="ARBA00022737"/>
    </source>
</evidence>
<proteinExistence type="predicted"/>
<feature type="transmembrane region" description="Helical" evidence="7">
    <location>
        <begin position="402"/>
        <end position="430"/>
    </location>
</feature>
<feature type="transmembrane region" description="Helical" evidence="7">
    <location>
        <begin position="566"/>
        <end position="586"/>
    </location>
</feature>
<accession>A0ABS5SI65</accession>